<dbReference type="PANTHER" id="PTHR12151:SF25">
    <property type="entry name" value="LINALOOL DEHYDRATASE_ISOMERASE DOMAIN-CONTAINING PROTEIN"/>
    <property type="match status" value="1"/>
</dbReference>
<keyword evidence="3" id="KW-1015">Disulfide bond</keyword>
<dbReference type="PANTHER" id="PTHR12151">
    <property type="entry name" value="ELECTRON TRANSPORT PROTIN SCO1/SENC FAMILY MEMBER"/>
    <property type="match status" value="1"/>
</dbReference>
<feature type="binding site" evidence="2">
    <location>
        <position position="95"/>
    </location>
    <ligand>
        <name>Cu cation</name>
        <dbReference type="ChEBI" id="CHEBI:23378"/>
    </ligand>
</feature>
<dbReference type="RefSeq" id="WP_269331500.1">
    <property type="nucleotide sequence ID" value="NZ_JAMZFT010000001.1"/>
</dbReference>
<dbReference type="GO" id="GO:0046872">
    <property type="term" value="F:metal ion binding"/>
    <property type="evidence" value="ECO:0007669"/>
    <property type="project" value="UniProtKB-KW"/>
</dbReference>
<evidence type="ECO:0000256" key="4">
    <source>
        <dbReference type="SAM" id="SignalP"/>
    </source>
</evidence>
<protein>
    <submittedName>
        <fullName evidence="5">SCO family protein</fullName>
    </submittedName>
</protein>
<dbReference type="Gene3D" id="3.40.30.10">
    <property type="entry name" value="Glutaredoxin"/>
    <property type="match status" value="1"/>
</dbReference>
<proteinExistence type="inferred from homology"/>
<evidence type="ECO:0000256" key="1">
    <source>
        <dbReference type="ARBA" id="ARBA00010996"/>
    </source>
</evidence>
<feature type="chain" id="PRO_5039923163" evidence="4">
    <location>
        <begin position="23"/>
        <end position="241"/>
    </location>
</feature>
<keyword evidence="2" id="KW-0479">Metal-binding</keyword>
<dbReference type="Pfam" id="PF02630">
    <property type="entry name" value="SCO1-SenC"/>
    <property type="match status" value="1"/>
</dbReference>
<dbReference type="AlphaFoldDB" id="A0A9J6PG18"/>
<dbReference type="SUPFAM" id="SSF52833">
    <property type="entry name" value="Thioredoxin-like"/>
    <property type="match status" value="1"/>
</dbReference>
<sequence length="241" mass="26017">MTRNAPLLAALATLLLAAPAIAHDDAANPTHTVTGPADGYAFALAAPGTYSLPRIRPAADALLLDEFGAAHHLARLFRDRITVMAFMYTRCGNICPVAAMRMTDLQALAGEMPEVAGKLQLVSVSFDPAHDTPARMGEYARHLRADDARPPRWLFLTAPDEETIEPVLDAYDQPVMAKANPADPSGPYSHLLRVMLIDDAGQVRNIYSADFLDPRLVLNDVLTLIGGTSPAARTRQGDPRQ</sequence>
<feature type="binding site" evidence="2">
    <location>
        <position position="91"/>
    </location>
    <ligand>
        <name>Cu cation</name>
        <dbReference type="ChEBI" id="CHEBI:23378"/>
    </ligand>
</feature>
<comment type="caution">
    <text evidence="5">The sequence shown here is derived from an EMBL/GenBank/DDBJ whole genome shotgun (WGS) entry which is preliminary data.</text>
</comment>
<organism evidence="5 6">
    <name type="scientific">Futiania mangrovi</name>
    <dbReference type="NCBI Taxonomy" id="2959716"/>
    <lineage>
        <taxon>Bacteria</taxon>
        <taxon>Pseudomonadati</taxon>
        <taxon>Pseudomonadota</taxon>
        <taxon>Alphaproteobacteria</taxon>
        <taxon>Futianiales</taxon>
        <taxon>Futianiaceae</taxon>
        <taxon>Futiania</taxon>
    </lineage>
</organism>
<keyword evidence="4" id="KW-0732">Signal</keyword>
<feature type="disulfide bond" description="Redox-active" evidence="3">
    <location>
        <begin position="91"/>
        <end position="95"/>
    </location>
</feature>
<keyword evidence="6" id="KW-1185">Reference proteome</keyword>
<evidence type="ECO:0000256" key="3">
    <source>
        <dbReference type="PIRSR" id="PIRSR603782-2"/>
    </source>
</evidence>
<reference evidence="5" key="1">
    <citation type="submission" date="2022-06" db="EMBL/GenBank/DDBJ databases">
        <title>Isolation and Genomics of Futiania mangrovii gen. nov., sp. nov., a Rare and Metabolically-versatile member in the Class Alphaproteobacteria.</title>
        <authorList>
            <person name="Liu L."/>
            <person name="Huang W.-C."/>
            <person name="Pan J."/>
            <person name="Li J."/>
            <person name="Huang Y."/>
            <person name="Du H."/>
            <person name="Liu Y."/>
            <person name="Li M."/>
        </authorList>
    </citation>
    <scope>NUCLEOTIDE SEQUENCE</scope>
    <source>
        <strain evidence="5">FT118</strain>
    </source>
</reference>
<dbReference type="EMBL" id="JAMZFT010000001">
    <property type="protein sequence ID" value="MCP1335559.1"/>
    <property type="molecule type" value="Genomic_DNA"/>
</dbReference>
<comment type="similarity">
    <text evidence="1">Belongs to the SCO1/2 family.</text>
</comment>
<accession>A0A9J6PG18</accession>
<name>A0A9J6PG18_9PROT</name>
<gene>
    <name evidence="5" type="ORF">NJQ99_03970</name>
</gene>
<evidence type="ECO:0000313" key="6">
    <source>
        <dbReference type="Proteomes" id="UP001055804"/>
    </source>
</evidence>
<feature type="signal peptide" evidence="4">
    <location>
        <begin position="1"/>
        <end position="22"/>
    </location>
</feature>
<keyword evidence="2" id="KW-0186">Copper</keyword>
<dbReference type="InterPro" id="IPR036249">
    <property type="entry name" value="Thioredoxin-like_sf"/>
</dbReference>
<evidence type="ECO:0000256" key="2">
    <source>
        <dbReference type="PIRSR" id="PIRSR603782-1"/>
    </source>
</evidence>
<dbReference type="InterPro" id="IPR003782">
    <property type="entry name" value="SCO1/SenC"/>
</dbReference>
<evidence type="ECO:0000313" key="5">
    <source>
        <dbReference type="EMBL" id="MCP1335559.1"/>
    </source>
</evidence>
<dbReference type="Proteomes" id="UP001055804">
    <property type="component" value="Unassembled WGS sequence"/>
</dbReference>
<feature type="binding site" evidence="2">
    <location>
        <position position="190"/>
    </location>
    <ligand>
        <name>Cu cation</name>
        <dbReference type="ChEBI" id="CHEBI:23378"/>
    </ligand>
</feature>
<dbReference type="CDD" id="cd02968">
    <property type="entry name" value="SCO"/>
    <property type="match status" value="1"/>
</dbReference>